<dbReference type="Proteomes" id="UP000193495">
    <property type="component" value="Unassembled WGS sequence"/>
</dbReference>
<dbReference type="EMBL" id="PYGB01000006">
    <property type="protein sequence ID" value="PSK86023.1"/>
    <property type="molecule type" value="Genomic_DNA"/>
</dbReference>
<dbReference type="RefSeq" id="WP_085896683.1">
    <property type="nucleotide sequence ID" value="NZ_CAXPGX010000112.1"/>
</dbReference>
<organism evidence="2 3">
    <name type="scientific">Limimaricola soesokkakensis</name>
    <dbReference type="NCBI Taxonomy" id="1343159"/>
    <lineage>
        <taxon>Bacteria</taxon>
        <taxon>Pseudomonadati</taxon>
        <taxon>Pseudomonadota</taxon>
        <taxon>Alphaproteobacteria</taxon>
        <taxon>Rhodobacterales</taxon>
        <taxon>Paracoccaceae</taxon>
        <taxon>Limimaricola</taxon>
    </lineage>
</organism>
<dbReference type="AlphaFoldDB" id="A0A1X6ZHK2"/>
<accession>A0A1X6ZHK2</accession>
<dbReference type="Pfam" id="PF07345">
    <property type="entry name" value="ATPaseInh_sub_z"/>
    <property type="match status" value="1"/>
</dbReference>
<protein>
    <recommendedName>
        <fullName evidence="5">Aldolase</fullName>
    </recommendedName>
</protein>
<dbReference type="EMBL" id="FWFY01000006">
    <property type="protein sequence ID" value="SLN51278.1"/>
    <property type="molecule type" value="Genomic_DNA"/>
</dbReference>
<dbReference type="InterPro" id="IPR038293">
    <property type="entry name" value="ATPase_inh_sub_z_sf"/>
</dbReference>
<evidence type="ECO:0008006" key="5">
    <source>
        <dbReference type="Google" id="ProtNLM"/>
    </source>
</evidence>
<dbReference type="Proteomes" id="UP000240624">
    <property type="component" value="Unassembled WGS sequence"/>
</dbReference>
<name>A0A1X6ZHK2_9RHOB</name>
<gene>
    <name evidence="1" type="ORF">CLV79_10630</name>
    <name evidence="2" type="ORF">LOS8367_02350</name>
</gene>
<evidence type="ECO:0000313" key="4">
    <source>
        <dbReference type="Proteomes" id="UP000240624"/>
    </source>
</evidence>
<sequence length="104" mass="11883">MTLFDEREHAFEAKFAHDAEMKFRAEARRNRKLGFWAAGLLGKEGDEAAAYAREVIKAEFEEAGQDDVFRKLRRDIGHLLSDAEIHEKMAAFNAEAKAELVEEN</sequence>
<evidence type="ECO:0000313" key="3">
    <source>
        <dbReference type="Proteomes" id="UP000193495"/>
    </source>
</evidence>
<proteinExistence type="predicted"/>
<evidence type="ECO:0000313" key="1">
    <source>
        <dbReference type="EMBL" id="PSK86023.1"/>
    </source>
</evidence>
<dbReference type="PIRSF" id="PIRSF031780">
    <property type="entry name" value="UCP031780"/>
    <property type="match status" value="1"/>
</dbReference>
<reference evidence="2 3" key="1">
    <citation type="submission" date="2017-03" db="EMBL/GenBank/DDBJ databases">
        <authorList>
            <person name="Afonso C.L."/>
            <person name="Miller P.J."/>
            <person name="Scott M.A."/>
            <person name="Spackman E."/>
            <person name="Goraichik I."/>
            <person name="Dimitrov K.M."/>
            <person name="Suarez D.L."/>
            <person name="Swayne D.E."/>
        </authorList>
    </citation>
    <scope>NUCLEOTIDE SEQUENCE [LARGE SCALE GENOMIC DNA]</scope>
    <source>
        <strain evidence="2 3">CECT 8367</strain>
    </source>
</reference>
<dbReference type="InterPro" id="IPR009945">
    <property type="entry name" value="ATPase_inh_sub_z"/>
</dbReference>
<dbReference type="OrthoDB" id="9810387at2"/>
<dbReference type="Gene3D" id="1.10.790.20">
    <property type="entry name" value="Domain of unknown function DUF1476"/>
    <property type="match status" value="1"/>
</dbReference>
<evidence type="ECO:0000313" key="2">
    <source>
        <dbReference type="EMBL" id="SLN51278.1"/>
    </source>
</evidence>
<reference evidence="1 4" key="2">
    <citation type="submission" date="2018-03" db="EMBL/GenBank/DDBJ databases">
        <title>Genomic Encyclopedia of Archaeal and Bacterial Type Strains, Phase II (KMG-II): from individual species to whole genera.</title>
        <authorList>
            <person name="Goeker M."/>
        </authorList>
    </citation>
    <scope>NUCLEOTIDE SEQUENCE [LARGE SCALE GENOMIC DNA]</scope>
    <source>
        <strain evidence="1 4">DSM 29956</strain>
    </source>
</reference>
<keyword evidence="4" id="KW-1185">Reference proteome</keyword>